<comment type="similarity">
    <text evidence="4 17">Belongs to the RAD18 family.</text>
</comment>
<dbReference type="PANTHER" id="PTHR14134">
    <property type="entry name" value="E3 UBIQUITIN-PROTEIN LIGASE RAD18"/>
    <property type="match status" value="1"/>
</dbReference>
<keyword evidence="10 16" id="KW-0863">Zinc-finger</keyword>
<feature type="region of interest" description="Disordered" evidence="18">
    <location>
        <begin position="294"/>
        <end position="322"/>
    </location>
</feature>
<dbReference type="GO" id="GO:0003697">
    <property type="term" value="F:single-stranded DNA binding"/>
    <property type="evidence" value="ECO:0007669"/>
    <property type="project" value="UniProtKB-UniRule"/>
</dbReference>
<dbReference type="GO" id="GO:0006301">
    <property type="term" value="P:DNA damage tolerance"/>
    <property type="evidence" value="ECO:0007669"/>
    <property type="project" value="InterPro"/>
</dbReference>
<evidence type="ECO:0000313" key="21">
    <source>
        <dbReference type="Proteomes" id="UP001166286"/>
    </source>
</evidence>
<dbReference type="GO" id="GO:0006513">
    <property type="term" value="P:protein monoubiquitination"/>
    <property type="evidence" value="ECO:0007669"/>
    <property type="project" value="InterPro"/>
</dbReference>
<dbReference type="Proteomes" id="UP001166286">
    <property type="component" value="Unassembled WGS sequence"/>
</dbReference>
<keyword evidence="21" id="KW-1185">Reference proteome</keyword>
<evidence type="ECO:0000256" key="18">
    <source>
        <dbReference type="SAM" id="MobiDB-lite"/>
    </source>
</evidence>
<dbReference type="EC" id="2.3.2.27" evidence="5 17"/>
<keyword evidence="13 17" id="KW-0238">DNA-binding</keyword>
<keyword evidence="8 17" id="KW-0479">Metal-binding</keyword>
<keyword evidence="7 17" id="KW-0808">Transferase</keyword>
<dbReference type="EMBL" id="JAFEKC020000011">
    <property type="protein sequence ID" value="KAK0512147.1"/>
    <property type="molecule type" value="Genomic_DNA"/>
</dbReference>
<keyword evidence="11 17" id="KW-0833">Ubl conjugation pathway</keyword>
<dbReference type="GO" id="GO:0006281">
    <property type="term" value="P:DNA repair"/>
    <property type="evidence" value="ECO:0007669"/>
    <property type="project" value="UniProtKB-KW"/>
</dbReference>
<dbReference type="SUPFAM" id="SSF57850">
    <property type="entry name" value="RING/U-box"/>
    <property type="match status" value="1"/>
</dbReference>
<feature type="compositionally biased region" description="Polar residues" evidence="18">
    <location>
        <begin position="343"/>
        <end position="353"/>
    </location>
</feature>
<evidence type="ECO:0000256" key="3">
    <source>
        <dbReference type="ARBA" id="ARBA00004906"/>
    </source>
</evidence>
<dbReference type="Gene3D" id="3.30.40.10">
    <property type="entry name" value="Zinc/RING finger domain, C3HC4 (zinc finger)"/>
    <property type="match status" value="1"/>
</dbReference>
<comment type="subunit">
    <text evidence="17">Interacts with E2 UBC2, forming a complex with ubiquitin ligase activity.</text>
</comment>
<keyword evidence="9 17" id="KW-0227">DNA damage</keyword>
<dbReference type="InterPro" id="IPR017907">
    <property type="entry name" value="Znf_RING_CS"/>
</dbReference>
<comment type="subcellular location">
    <subcellularLocation>
        <location evidence="2 17">Nucleus</location>
    </subcellularLocation>
</comment>
<keyword evidence="15 17" id="KW-0539">Nucleus</keyword>
<feature type="region of interest" description="Disordered" evidence="18">
    <location>
        <begin position="338"/>
        <end position="369"/>
    </location>
</feature>
<feature type="region of interest" description="Disordered" evidence="18">
    <location>
        <begin position="124"/>
        <end position="149"/>
    </location>
</feature>
<evidence type="ECO:0000256" key="17">
    <source>
        <dbReference type="RuleBase" id="RU368093"/>
    </source>
</evidence>
<gene>
    <name evidence="20" type="ORF">JMJ35_005275</name>
</gene>
<evidence type="ECO:0000256" key="1">
    <source>
        <dbReference type="ARBA" id="ARBA00000900"/>
    </source>
</evidence>
<dbReference type="SMART" id="SM00184">
    <property type="entry name" value="RING"/>
    <property type="match status" value="1"/>
</dbReference>
<dbReference type="GO" id="GO:0061630">
    <property type="term" value="F:ubiquitin protein ligase activity"/>
    <property type="evidence" value="ECO:0007669"/>
    <property type="project" value="UniProtKB-UniRule"/>
</dbReference>
<evidence type="ECO:0000256" key="13">
    <source>
        <dbReference type="ARBA" id="ARBA00023125"/>
    </source>
</evidence>
<proteinExistence type="inferred from homology"/>
<comment type="function">
    <text evidence="17">E3 RING-finger protein, member of the UBC2/RAD6 epistasis group. Associates to the E2 ubiquitin conjugating enzyme UBC2/RAD6 to form the UBC2-RAD18 ubiquitin ligase complex involved in postreplicative repair (PRR) of damaged DNA.</text>
</comment>
<evidence type="ECO:0000256" key="12">
    <source>
        <dbReference type="ARBA" id="ARBA00022833"/>
    </source>
</evidence>
<dbReference type="InterPro" id="IPR001841">
    <property type="entry name" value="Znf_RING"/>
</dbReference>
<evidence type="ECO:0000256" key="11">
    <source>
        <dbReference type="ARBA" id="ARBA00022786"/>
    </source>
</evidence>
<dbReference type="InterPro" id="IPR006642">
    <property type="entry name" value="Rad18_UBZ4"/>
</dbReference>
<dbReference type="NCBIfam" id="TIGR00599">
    <property type="entry name" value="rad18"/>
    <property type="match status" value="1"/>
</dbReference>
<dbReference type="AlphaFoldDB" id="A0AA39QZI4"/>
<keyword evidence="12 17" id="KW-0862">Zinc</keyword>
<feature type="compositionally biased region" description="Basic and acidic residues" evidence="18">
    <location>
        <begin position="299"/>
        <end position="308"/>
    </location>
</feature>
<evidence type="ECO:0000256" key="2">
    <source>
        <dbReference type="ARBA" id="ARBA00004123"/>
    </source>
</evidence>
<dbReference type="GO" id="GO:0005634">
    <property type="term" value="C:nucleus"/>
    <property type="evidence" value="ECO:0007669"/>
    <property type="project" value="UniProtKB-SubCell"/>
</dbReference>
<dbReference type="FunFam" id="3.30.40.10:FF:000172">
    <property type="entry name" value="E3 ubiquitin-protein ligase RAD18"/>
    <property type="match status" value="1"/>
</dbReference>
<accession>A0AA39QZI4</accession>
<keyword evidence="14 17" id="KW-0234">DNA repair</keyword>
<dbReference type="PROSITE" id="PS50089">
    <property type="entry name" value="ZF_RING_2"/>
    <property type="match status" value="1"/>
</dbReference>
<dbReference type="PROSITE" id="PS00518">
    <property type="entry name" value="ZF_RING_1"/>
    <property type="match status" value="1"/>
</dbReference>
<comment type="caution">
    <text evidence="20">The sequence shown here is derived from an EMBL/GenBank/DDBJ whole genome shotgun (WGS) entry which is preliminary data.</text>
</comment>
<evidence type="ECO:0000256" key="14">
    <source>
        <dbReference type="ARBA" id="ARBA00023204"/>
    </source>
</evidence>
<evidence type="ECO:0000256" key="4">
    <source>
        <dbReference type="ARBA" id="ARBA00009506"/>
    </source>
</evidence>
<dbReference type="InterPro" id="IPR004580">
    <property type="entry name" value="Rad18_fungi"/>
</dbReference>
<name>A0AA39QZI4_9LECA</name>
<feature type="domain" description="RING-type" evidence="19">
    <location>
        <begin position="30"/>
        <end position="68"/>
    </location>
</feature>
<dbReference type="SMART" id="SM00734">
    <property type="entry name" value="ZnF_Rad18"/>
    <property type="match status" value="1"/>
</dbReference>
<evidence type="ECO:0000256" key="15">
    <source>
        <dbReference type="ARBA" id="ARBA00023242"/>
    </source>
</evidence>
<dbReference type="PANTHER" id="PTHR14134:SF2">
    <property type="entry name" value="E3 UBIQUITIN-PROTEIN LIGASE RAD18"/>
    <property type="match status" value="1"/>
</dbReference>
<dbReference type="GO" id="GO:0097505">
    <property type="term" value="C:Rad6-Rad18 complex"/>
    <property type="evidence" value="ECO:0007669"/>
    <property type="project" value="TreeGrafter"/>
</dbReference>
<evidence type="ECO:0000256" key="5">
    <source>
        <dbReference type="ARBA" id="ARBA00012483"/>
    </source>
</evidence>
<evidence type="ECO:0000313" key="20">
    <source>
        <dbReference type="EMBL" id="KAK0512147.1"/>
    </source>
</evidence>
<dbReference type="InterPro" id="IPR013083">
    <property type="entry name" value="Znf_RING/FYVE/PHD"/>
</dbReference>
<comment type="pathway">
    <text evidence="3 17">Protein modification; protein ubiquitination.</text>
</comment>
<comment type="catalytic activity">
    <reaction evidence="1 17">
        <text>S-ubiquitinyl-[E2 ubiquitin-conjugating enzyme]-L-cysteine + [acceptor protein]-L-lysine = [E2 ubiquitin-conjugating enzyme]-L-cysteine + N(6)-ubiquitinyl-[acceptor protein]-L-lysine.</text>
        <dbReference type="EC" id="2.3.2.27"/>
    </reaction>
</comment>
<evidence type="ECO:0000256" key="7">
    <source>
        <dbReference type="ARBA" id="ARBA00022679"/>
    </source>
</evidence>
<protein>
    <recommendedName>
        <fullName evidence="6 17">Postreplication repair E3 ubiquitin-protein ligase RAD18</fullName>
        <ecNumber evidence="5 17">2.3.2.27</ecNumber>
    </recommendedName>
    <alternativeName>
        <fullName evidence="17">RING-type E3 ubiquitin transferase RAD18</fullName>
    </alternativeName>
</protein>
<evidence type="ECO:0000256" key="10">
    <source>
        <dbReference type="ARBA" id="ARBA00022771"/>
    </source>
</evidence>
<reference evidence="20" key="1">
    <citation type="submission" date="2023-03" db="EMBL/GenBank/DDBJ databases">
        <title>Complete genome of Cladonia borealis.</title>
        <authorList>
            <person name="Park H."/>
        </authorList>
    </citation>
    <scope>NUCLEOTIDE SEQUENCE</scope>
    <source>
        <strain evidence="20">ANT050790</strain>
    </source>
</reference>
<dbReference type="Pfam" id="PF13923">
    <property type="entry name" value="zf-C3HC4_2"/>
    <property type="match status" value="1"/>
</dbReference>
<dbReference type="GO" id="GO:0008270">
    <property type="term" value="F:zinc ion binding"/>
    <property type="evidence" value="ECO:0007669"/>
    <property type="project" value="UniProtKB-KW"/>
</dbReference>
<evidence type="ECO:0000256" key="6">
    <source>
        <dbReference type="ARBA" id="ARBA00015551"/>
    </source>
</evidence>
<evidence type="ECO:0000256" key="16">
    <source>
        <dbReference type="PROSITE-ProRule" id="PRU00175"/>
    </source>
</evidence>
<sequence>MDSSFNVADSSDWLETPLSYLAPVEQVLRCQVCKDFFDTPMITSCSHTFCSLCIRRCLTNDGRCPVCRANDQEMKLRSNAIIQELVDVFQTARPIVLQLGKEVKATRDGLVKRAKKRKIEDTDIDDEENVDKPYNGRRKTRSQQQSNPFVVEPSMDQAMGDQKDGDLQPDDGLAACPICKARMKEEAVFTHLDIHNKPETVAQAEAEQSRLTILLHFFISILISVNANCDSRRPRTKRELLHELDIWDKTQGRQVYNSSNGGGGSSSVMDKDFDGAAWATSHDSDFQNLIARARRKTKPKAEDIRTTEESNVPVPEHSNGNEILPNHILLASKITDDPDRVPQAQQDNVTSAARNRPVEVPFVDLEPED</sequence>
<organism evidence="20 21">
    <name type="scientific">Cladonia borealis</name>
    <dbReference type="NCBI Taxonomy" id="184061"/>
    <lineage>
        <taxon>Eukaryota</taxon>
        <taxon>Fungi</taxon>
        <taxon>Dikarya</taxon>
        <taxon>Ascomycota</taxon>
        <taxon>Pezizomycotina</taxon>
        <taxon>Lecanoromycetes</taxon>
        <taxon>OSLEUM clade</taxon>
        <taxon>Lecanoromycetidae</taxon>
        <taxon>Lecanorales</taxon>
        <taxon>Lecanorineae</taxon>
        <taxon>Cladoniaceae</taxon>
        <taxon>Cladonia</taxon>
    </lineage>
</organism>
<evidence type="ECO:0000256" key="8">
    <source>
        <dbReference type="ARBA" id="ARBA00022723"/>
    </source>
</evidence>
<evidence type="ECO:0000256" key="9">
    <source>
        <dbReference type="ARBA" id="ARBA00022763"/>
    </source>
</evidence>
<evidence type="ECO:0000259" key="19">
    <source>
        <dbReference type="PROSITE" id="PS50089"/>
    </source>
</evidence>
<dbReference type="InterPro" id="IPR039577">
    <property type="entry name" value="Rad18"/>
</dbReference>